<dbReference type="EMBL" id="VTOU01000002">
    <property type="protein sequence ID" value="TZG27126.1"/>
    <property type="molecule type" value="Genomic_DNA"/>
</dbReference>
<organism evidence="1 2">
    <name type="scientific">Sphingomonas montanisoli</name>
    <dbReference type="NCBI Taxonomy" id="2606412"/>
    <lineage>
        <taxon>Bacteria</taxon>
        <taxon>Pseudomonadati</taxon>
        <taxon>Pseudomonadota</taxon>
        <taxon>Alphaproteobacteria</taxon>
        <taxon>Sphingomonadales</taxon>
        <taxon>Sphingomonadaceae</taxon>
        <taxon>Sphingomonas</taxon>
    </lineage>
</organism>
<reference evidence="1 2" key="1">
    <citation type="submission" date="2019-08" db="EMBL/GenBank/DDBJ databases">
        <authorList>
            <person name="Wang G."/>
            <person name="Xu Z."/>
        </authorList>
    </citation>
    <scope>NUCLEOTIDE SEQUENCE [LARGE SCALE GENOMIC DNA]</scope>
    <source>
        <strain evidence="1 2">ZX</strain>
    </source>
</reference>
<evidence type="ECO:0008006" key="3">
    <source>
        <dbReference type="Google" id="ProtNLM"/>
    </source>
</evidence>
<comment type="caution">
    <text evidence="1">The sequence shown here is derived from an EMBL/GenBank/DDBJ whole genome shotgun (WGS) entry which is preliminary data.</text>
</comment>
<dbReference type="InterPro" id="IPR010982">
    <property type="entry name" value="Lambda_DNA-bd_dom_sf"/>
</dbReference>
<sequence>MTAMPSPDTIRERIKFLAAQRGTTLLDLSKRIGRNEAYLQQFIERGSPRRLREDDRLHLAMALDVDERLLGARDPWSPIDASAEVQLALI</sequence>
<protein>
    <recommendedName>
        <fullName evidence="3">Helix-turn-helix transcriptional regulator</fullName>
    </recommendedName>
</protein>
<dbReference type="AlphaFoldDB" id="A0A5D9C6N9"/>
<dbReference type="Proteomes" id="UP000322077">
    <property type="component" value="Unassembled WGS sequence"/>
</dbReference>
<accession>A0A5D9C6N9</accession>
<dbReference type="GO" id="GO:0003677">
    <property type="term" value="F:DNA binding"/>
    <property type="evidence" value="ECO:0007669"/>
    <property type="project" value="InterPro"/>
</dbReference>
<evidence type="ECO:0000313" key="1">
    <source>
        <dbReference type="EMBL" id="TZG27126.1"/>
    </source>
</evidence>
<evidence type="ECO:0000313" key="2">
    <source>
        <dbReference type="Proteomes" id="UP000322077"/>
    </source>
</evidence>
<dbReference type="Gene3D" id="1.10.260.40">
    <property type="entry name" value="lambda repressor-like DNA-binding domains"/>
    <property type="match status" value="1"/>
</dbReference>
<name>A0A5D9C6N9_9SPHN</name>
<dbReference type="RefSeq" id="WP_149521345.1">
    <property type="nucleotide sequence ID" value="NZ_VTOU01000002.1"/>
</dbReference>
<proteinExistence type="predicted"/>
<dbReference type="SUPFAM" id="SSF47413">
    <property type="entry name" value="lambda repressor-like DNA-binding domains"/>
    <property type="match status" value="1"/>
</dbReference>
<gene>
    <name evidence="1" type="ORF">FYJ91_05710</name>
</gene>
<keyword evidence="2" id="KW-1185">Reference proteome</keyword>